<organism evidence="4 5">
    <name type="scientific">Oscillibacter valericigenes</name>
    <dbReference type="NCBI Taxonomy" id="351091"/>
    <lineage>
        <taxon>Bacteria</taxon>
        <taxon>Bacillati</taxon>
        <taxon>Bacillota</taxon>
        <taxon>Clostridia</taxon>
        <taxon>Eubacteriales</taxon>
        <taxon>Oscillospiraceae</taxon>
        <taxon>Oscillibacter</taxon>
    </lineage>
</organism>
<evidence type="ECO:0000256" key="1">
    <source>
        <dbReference type="ARBA" id="ARBA00023125"/>
    </source>
</evidence>
<dbReference type="RefSeq" id="WP_204802835.1">
    <property type="nucleotide sequence ID" value="NZ_JACSNX010000003.1"/>
</dbReference>
<keyword evidence="1 2" id="KW-0238">DNA-binding</keyword>
<dbReference type="Gene3D" id="1.10.357.10">
    <property type="entry name" value="Tetracycline Repressor, domain 2"/>
    <property type="match status" value="1"/>
</dbReference>
<sequence length="217" mass="24592">MPSSTFLNLPAEKQEKLLKAATREFSHRPFNEASINQIIKEAGIPRGSFYMYFQDKEDLFRYLLRGYVDQLFMLLEEFLLQNGGDIFQALLALYDYVQTRTDQMDLGEIGAMIGIIRCNSGMQKNGLLEMLDPEVILRRLGSAVNQDLLDLRRDRDLGDILGALLVVAAPMIYTGLQAGGDPALRDRLENILNIFRRGMGKQPTAEIENKETTYHGN</sequence>
<evidence type="ECO:0000256" key="2">
    <source>
        <dbReference type="PROSITE-ProRule" id="PRU00335"/>
    </source>
</evidence>
<dbReference type="PROSITE" id="PS50977">
    <property type="entry name" value="HTH_TETR_2"/>
    <property type="match status" value="1"/>
</dbReference>
<dbReference type="EMBL" id="JACSNX010000003">
    <property type="protein sequence ID" value="MBM6850639.1"/>
    <property type="molecule type" value="Genomic_DNA"/>
</dbReference>
<name>A0ABS2FSU0_9FIRM</name>
<dbReference type="PANTHER" id="PTHR43479">
    <property type="entry name" value="ACREF/ENVCD OPERON REPRESSOR-RELATED"/>
    <property type="match status" value="1"/>
</dbReference>
<gene>
    <name evidence="4" type="ORF">H9X91_04195</name>
</gene>
<dbReference type="PANTHER" id="PTHR43479:SF11">
    <property type="entry name" value="ACREF_ENVCD OPERON REPRESSOR-RELATED"/>
    <property type="match status" value="1"/>
</dbReference>
<dbReference type="InterPro" id="IPR001647">
    <property type="entry name" value="HTH_TetR"/>
</dbReference>
<evidence type="ECO:0000259" key="3">
    <source>
        <dbReference type="PROSITE" id="PS50977"/>
    </source>
</evidence>
<dbReference type="SUPFAM" id="SSF46689">
    <property type="entry name" value="Homeodomain-like"/>
    <property type="match status" value="1"/>
</dbReference>
<comment type="caution">
    <text evidence="4">The sequence shown here is derived from an EMBL/GenBank/DDBJ whole genome shotgun (WGS) entry which is preliminary data.</text>
</comment>
<proteinExistence type="predicted"/>
<evidence type="ECO:0000313" key="5">
    <source>
        <dbReference type="Proteomes" id="UP000719500"/>
    </source>
</evidence>
<dbReference type="InterPro" id="IPR009057">
    <property type="entry name" value="Homeodomain-like_sf"/>
</dbReference>
<protein>
    <submittedName>
        <fullName evidence="4">TetR/AcrR family transcriptional regulator</fullName>
    </submittedName>
</protein>
<dbReference type="Pfam" id="PF00440">
    <property type="entry name" value="TetR_N"/>
    <property type="match status" value="1"/>
</dbReference>
<reference evidence="4 5" key="1">
    <citation type="journal article" date="2021" name="Sci. Rep.">
        <title>The distribution of antibiotic resistance genes in chicken gut microbiota commensals.</title>
        <authorList>
            <person name="Juricova H."/>
            <person name="Matiasovicova J."/>
            <person name="Kubasova T."/>
            <person name="Cejkova D."/>
            <person name="Rychlik I."/>
        </authorList>
    </citation>
    <scope>NUCLEOTIDE SEQUENCE [LARGE SCALE GENOMIC DNA]</scope>
    <source>
        <strain evidence="4 5">An411</strain>
    </source>
</reference>
<feature type="DNA-binding region" description="H-T-H motif" evidence="2">
    <location>
        <begin position="34"/>
        <end position="53"/>
    </location>
</feature>
<dbReference type="Proteomes" id="UP000719500">
    <property type="component" value="Unassembled WGS sequence"/>
</dbReference>
<dbReference type="PRINTS" id="PR00455">
    <property type="entry name" value="HTHTETR"/>
</dbReference>
<accession>A0ABS2FSU0</accession>
<dbReference type="InterPro" id="IPR050624">
    <property type="entry name" value="HTH-type_Tx_Regulator"/>
</dbReference>
<feature type="domain" description="HTH tetR-type" evidence="3">
    <location>
        <begin position="11"/>
        <end position="71"/>
    </location>
</feature>
<keyword evidence="5" id="KW-1185">Reference proteome</keyword>
<evidence type="ECO:0000313" key="4">
    <source>
        <dbReference type="EMBL" id="MBM6850639.1"/>
    </source>
</evidence>